<evidence type="ECO:0000256" key="1">
    <source>
        <dbReference type="SAM" id="MobiDB-lite"/>
    </source>
</evidence>
<organism evidence="3">
    <name type="scientific">Cladocopium goreaui</name>
    <dbReference type="NCBI Taxonomy" id="2562237"/>
    <lineage>
        <taxon>Eukaryota</taxon>
        <taxon>Sar</taxon>
        <taxon>Alveolata</taxon>
        <taxon>Dinophyceae</taxon>
        <taxon>Suessiales</taxon>
        <taxon>Symbiodiniaceae</taxon>
        <taxon>Cladocopium</taxon>
    </lineage>
</organism>
<feature type="transmembrane region" description="Helical" evidence="2">
    <location>
        <begin position="313"/>
        <end position="332"/>
    </location>
</feature>
<feature type="transmembrane region" description="Helical" evidence="2">
    <location>
        <begin position="441"/>
        <end position="459"/>
    </location>
</feature>
<evidence type="ECO:0000256" key="2">
    <source>
        <dbReference type="SAM" id="Phobius"/>
    </source>
</evidence>
<dbReference type="AlphaFoldDB" id="A0A9P1GR95"/>
<reference evidence="4 5" key="2">
    <citation type="submission" date="2024-05" db="EMBL/GenBank/DDBJ databases">
        <authorList>
            <person name="Chen Y."/>
            <person name="Shah S."/>
            <person name="Dougan E. K."/>
            <person name="Thang M."/>
            <person name="Chan C."/>
        </authorList>
    </citation>
    <scope>NUCLEOTIDE SEQUENCE [LARGE SCALE GENOMIC DNA]</scope>
</reference>
<proteinExistence type="predicted"/>
<keyword evidence="2" id="KW-0472">Membrane</keyword>
<keyword evidence="2" id="KW-1133">Transmembrane helix</keyword>
<dbReference type="EMBL" id="CAMXCT020006756">
    <property type="protein sequence ID" value="CAL1172938.1"/>
    <property type="molecule type" value="Genomic_DNA"/>
</dbReference>
<comment type="caution">
    <text evidence="3">The sequence shown here is derived from an EMBL/GenBank/DDBJ whole genome shotgun (WGS) entry which is preliminary data.</text>
</comment>
<gene>
    <name evidence="3" type="ORF">C1SCF055_LOCUS44057</name>
</gene>
<name>A0A9P1GR95_9DINO</name>
<feature type="compositionally biased region" description="Low complexity" evidence="1">
    <location>
        <begin position="25"/>
        <end position="36"/>
    </location>
</feature>
<accession>A0A9P1GR95</accession>
<keyword evidence="5" id="KW-1185">Reference proteome</keyword>
<feature type="transmembrane region" description="Helical" evidence="2">
    <location>
        <begin position="190"/>
        <end position="209"/>
    </location>
</feature>
<dbReference type="SUPFAM" id="SSF52200">
    <property type="entry name" value="Toll/Interleukin receptor TIR domain"/>
    <property type="match status" value="1"/>
</dbReference>
<sequence>MGANVSTACCNKGDTASIPSETVRAAGADAENPAADPDAKASEDGEVDEVGEVGEVAATHRLKVMKSLGHLEVDEEILRGVSLRKTLRGFGRVWQFSPSDLPLKEREALWKKSASVKSLAFFISHTWRTAGRWKVLALLLRTSWAFVILCWACCMSMVVCLYALEVLPRPLTAPDVGILGLTLTYHSGPWLLVAHVPSILLGFALAPYFPSLKNDQSFLDVTCIHQEDQALMERGVYGLGGFLARSKKLLILWSQPYLSRLWCVFEIAAYRAANPEGQIELAPIFVELTVLVLWVMIFCSTCLSYAVSFTPEYFWVAMPFALVPQLVAAHFLRRLISQKHRLIESMANFDVDKAECREEFDRKFVMTAIDAWYGSREAFNQYVQGPVRDELLQKRSTQIPSAYFLLLIAAVSAPSFEVFIGFCLDGFPADVLWIRVLSKQIGFFFASQMVTLKILLYLCDRFAMPPSIPHLRAFPRVGGLCDFLQTVLIYLSYIVVDLGSYAVCRRSQGHVWSAALYCSVMLFWAGLLHGCCRRRCV</sequence>
<protein>
    <submittedName>
        <fullName evidence="4">Allantoin permease</fullName>
    </submittedName>
</protein>
<evidence type="ECO:0000313" key="3">
    <source>
        <dbReference type="EMBL" id="CAI4019563.1"/>
    </source>
</evidence>
<feature type="transmembrane region" description="Helical" evidence="2">
    <location>
        <begin position="480"/>
        <end position="503"/>
    </location>
</feature>
<feature type="region of interest" description="Disordered" evidence="1">
    <location>
        <begin position="1"/>
        <end position="46"/>
    </location>
</feature>
<dbReference type="InterPro" id="IPR035897">
    <property type="entry name" value="Toll_tir_struct_dom_sf"/>
</dbReference>
<evidence type="ECO:0000313" key="5">
    <source>
        <dbReference type="Proteomes" id="UP001152797"/>
    </source>
</evidence>
<dbReference type="OrthoDB" id="418642at2759"/>
<keyword evidence="2" id="KW-0812">Transmembrane</keyword>
<dbReference type="EMBL" id="CAMXCT030006756">
    <property type="protein sequence ID" value="CAL4806875.1"/>
    <property type="molecule type" value="Genomic_DNA"/>
</dbReference>
<reference evidence="3" key="1">
    <citation type="submission" date="2022-10" db="EMBL/GenBank/DDBJ databases">
        <authorList>
            <person name="Chen Y."/>
            <person name="Dougan E. K."/>
            <person name="Chan C."/>
            <person name="Rhodes N."/>
            <person name="Thang M."/>
        </authorList>
    </citation>
    <scope>NUCLEOTIDE SEQUENCE</scope>
</reference>
<dbReference type="Proteomes" id="UP001152797">
    <property type="component" value="Unassembled WGS sequence"/>
</dbReference>
<feature type="transmembrane region" description="Helical" evidence="2">
    <location>
        <begin position="284"/>
        <end position="307"/>
    </location>
</feature>
<feature type="transmembrane region" description="Helical" evidence="2">
    <location>
        <begin position="402"/>
        <end position="421"/>
    </location>
</feature>
<feature type="transmembrane region" description="Helical" evidence="2">
    <location>
        <begin position="138"/>
        <end position="164"/>
    </location>
</feature>
<feature type="transmembrane region" description="Helical" evidence="2">
    <location>
        <begin position="509"/>
        <end position="528"/>
    </location>
</feature>
<evidence type="ECO:0000313" key="4">
    <source>
        <dbReference type="EMBL" id="CAL4806875.1"/>
    </source>
</evidence>
<dbReference type="EMBL" id="CAMXCT010006756">
    <property type="protein sequence ID" value="CAI4019563.1"/>
    <property type="molecule type" value="Genomic_DNA"/>
</dbReference>